<evidence type="ECO:0000313" key="2">
    <source>
        <dbReference type="EMBL" id="OBZ68510.1"/>
    </source>
</evidence>
<proteinExistence type="predicted"/>
<evidence type="ECO:0000313" key="3">
    <source>
        <dbReference type="Proteomes" id="UP000092993"/>
    </source>
</evidence>
<dbReference type="AlphaFoldDB" id="A0A1C7LV43"/>
<keyword evidence="3" id="KW-1185">Reference proteome</keyword>
<feature type="compositionally biased region" description="Low complexity" evidence="1">
    <location>
        <begin position="100"/>
        <end position="112"/>
    </location>
</feature>
<organism evidence="2 3">
    <name type="scientific">Grifola frondosa</name>
    <name type="common">Maitake</name>
    <name type="synonym">Polyporus frondosus</name>
    <dbReference type="NCBI Taxonomy" id="5627"/>
    <lineage>
        <taxon>Eukaryota</taxon>
        <taxon>Fungi</taxon>
        <taxon>Dikarya</taxon>
        <taxon>Basidiomycota</taxon>
        <taxon>Agaricomycotina</taxon>
        <taxon>Agaricomycetes</taxon>
        <taxon>Polyporales</taxon>
        <taxon>Grifolaceae</taxon>
        <taxon>Grifola</taxon>
    </lineage>
</organism>
<accession>A0A1C7LV43</accession>
<dbReference type="EMBL" id="LUGG01000020">
    <property type="protein sequence ID" value="OBZ68510.1"/>
    <property type="molecule type" value="Genomic_DNA"/>
</dbReference>
<name>A0A1C7LV43_GRIFR</name>
<feature type="region of interest" description="Disordered" evidence="1">
    <location>
        <begin position="90"/>
        <end position="126"/>
    </location>
</feature>
<protein>
    <submittedName>
        <fullName evidence="2">Uncharacterized protein</fullName>
    </submittedName>
</protein>
<comment type="caution">
    <text evidence="2">The sequence shown here is derived from an EMBL/GenBank/DDBJ whole genome shotgun (WGS) entry which is preliminary data.</text>
</comment>
<dbReference type="Proteomes" id="UP000092993">
    <property type="component" value="Unassembled WGS sequence"/>
</dbReference>
<evidence type="ECO:0000256" key="1">
    <source>
        <dbReference type="SAM" id="MobiDB-lite"/>
    </source>
</evidence>
<gene>
    <name evidence="2" type="ORF">A0H81_11425</name>
</gene>
<reference evidence="2 3" key="1">
    <citation type="submission" date="2016-03" db="EMBL/GenBank/DDBJ databases">
        <title>Whole genome sequencing of Grifola frondosa 9006-11.</title>
        <authorList>
            <person name="Min B."/>
            <person name="Park H."/>
            <person name="Kim J.-G."/>
            <person name="Cho H."/>
            <person name="Oh Y.-L."/>
            <person name="Kong W.-S."/>
            <person name="Choi I.-G."/>
        </authorList>
    </citation>
    <scope>NUCLEOTIDE SEQUENCE [LARGE SCALE GENOMIC DNA]</scope>
    <source>
        <strain evidence="2 3">9006-11</strain>
    </source>
</reference>
<sequence>MLYCSKGVLNVAHSLVLPSFPTVSPSLPSPSLPASRVFFNAAYTRHSSLASRLTRSACSGFQLGLATLAHQLRGRHGANELLQERERVLSRSTVRPLAGSSAASTSTDSSSDNTAKRRASSSMAGFGDGRIDPLGASIRDASARSRRSISFSIGIGCFSTARS</sequence>